<protein>
    <submittedName>
        <fullName evidence="2">Uncharacterized protein</fullName>
    </submittedName>
</protein>
<gene>
    <name evidence="2" type="ORF">CEXT_582191</name>
</gene>
<dbReference type="Proteomes" id="UP001054945">
    <property type="component" value="Unassembled WGS sequence"/>
</dbReference>
<proteinExistence type="predicted"/>
<reference evidence="2 3" key="1">
    <citation type="submission" date="2021-06" db="EMBL/GenBank/DDBJ databases">
        <title>Caerostris extrusa draft genome.</title>
        <authorList>
            <person name="Kono N."/>
            <person name="Arakawa K."/>
        </authorList>
    </citation>
    <scope>NUCLEOTIDE SEQUENCE [LARGE SCALE GENOMIC DNA]</scope>
</reference>
<organism evidence="2 3">
    <name type="scientific">Caerostris extrusa</name>
    <name type="common">Bark spider</name>
    <name type="synonym">Caerostris bankana</name>
    <dbReference type="NCBI Taxonomy" id="172846"/>
    <lineage>
        <taxon>Eukaryota</taxon>
        <taxon>Metazoa</taxon>
        <taxon>Ecdysozoa</taxon>
        <taxon>Arthropoda</taxon>
        <taxon>Chelicerata</taxon>
        <taxon>Arachnida</taxon>
        <taxon>Araneae</taxon>
        <taxon>Araneomorphae</taxon>
        <taxon>Entelegynae</taxon>
        <taxon>Araneoidea</taxon>
        <taxon>Araneidae</taxon>
        <taxon>Caerostris</taxon>
    </lineage>
</organism>
<dbReference type="AlphaFoldDB" id="A0AAV4MBM4"/>
<accession>A0AAV4MBM4</accession>
<feature type="region of interest" description="Disordered" evidence="1">
    <location>
        <begin position="1"/>
        <end position="98"/>
    </location>
</feature>
<evidence type="ECO:0000313" key="2">
    <source>
        <dbReference type="EMBL" id="GIX69670.1"/>
    </source>
</evidence>
<feature type="compositionally biased region" description="Basic and acidic residues" evidence="1">
    <location>
        <begin position="32"/>
        <end position="49"/>
    </location>
</feature>
<evidence type="ECO:0000256" key="1">
    <source>
        <dbReference type="SAM" id="MobiDB-lite"/>
    </source>
</evidence>
<sequence length="183" mass="20715">MKPLRSTAERGKGKQRAMSRNIASHKPTLIRRLFEQPRRSPKSIEESPWRSRKTLGATGIEGEFITSLREAPGAPPYAGAPGRQSHKGKPVVDLGSRKYPPFSGGGRVFFLKAKQKFSQHDIFQEKREGGGYKWGGGRYFVVDDDQKVLEGEQLQWVGSEMIVDDWIAYIERVKEKEKKNGLK</sequence>
<keyword evidence="3" id="KW-1185">Reference proteome</keyword>
<name>A0AAV4MBM4_CAEEX</name>
<evidence type="ECO:0000313" key="3">
    <source>
        <dbReference type="Proteomes" id="UP001054945"/>
    </source>
</evidence>
<dbReference type="EMBL" id="BPLR01002072">
    <property type="protein sequence ID" value="GIX69670.1"/>
    <property type="molecule type" value="Genomic_DNA"/>
</dbReference>
<comment type="caution">
    <text evidence="2">The sequence shown here is derived from an EMBL/GenBank/DDBJ whole genome shotgun (WGS) entry which is preliminary data.</text>
</comment>